<name>A0A3S8U3I6_9RHOB</name>
<dbReference type="KEGG" id="taw:EI545_04285"/>
<keyword evidence="3 5" id="KW-0472">Membrane</keyword>
<dbReference type="PANTHER" id="PTHR22888">
    <property type="entry name" value="CYTOCHROME C OXIDASE, SUBUNIT II"/>
    <property type="match status" value="1"/>
</dbReference>
<sequence length="261" mass="28361">MAPDRDSGFAASRVDRVGDRIVQPRCGLAFRLNHFLRHRRLAFSLAAMTTLNGLAGCTETLSALHPAGPAAREIATLWTVMLIGAGGIFLFVMLLLVMAWRGNGARADDRVWFWGLGLAFPLVTLTALTAYGLVLGERLRPVASPDVVVVRAEARQWAWSFGYADAPGLRTDDILHIPAGRPVDVEITSRDVVHAFWVPRLAGKLDAIPGRTNRLRIEADHPGDYAGASAEFSGTGYRDHVFTVRAHDPAGWAAFLTADLP</sequence>
<evidence type="ECO:0000256" key="2">
    <source>
        <dbReference type="ARBA" id="ARBA00007866"/>
    </source>
</evidence>
<comment type="catalytic activity">
    <reaction evidence="4">
        <text>4 Fe(II)-[cytochrome c] + O2 + 8 H(+)(in) = 4 Fe(III)-[cytochrome c] + 2 H2O + 4 H(+)(out)</text>
        <dbReference type="Rhea" id="RHEA:11436"/>
        <dbReference type="Rhea" id="RHEA-COMP:10350"/>
        <dbReference type="Rhea" id="RHEA-COMP:14399"/>
        <dbReference type="ChEBI" id="CHEBI:15377"/>
        <dbReference type="ChEBI" id="CHEBI:15378"/>
        <dbReference type="ChEBI" id="CHEBI:15379"/>
        <dbReference type="ChEBI" id="CHEBI:29033"/>
        <dbReference type="ChEBI" id="CHEBI:29034"/>
        <dbReference type="EC" id="7.1.1.9"/>
    </reaction>
</comment>
<comment type="similarity">
    <text evidence="2">Belongs to the cytochrome c oxidase subunit 2 family.</text>
</comment>
<dbReference type="PRINTS" id="PR01166">
    <property type="entry name" value="CYCOXIDASEII"/>
</dbReference>
<keyword evidence="8" id="KW-1185">Reference proteome</keyword>
<dbReference type="InterPro" id="IPR002429">
    <property type="entry name" value="CcO_II-like_C"/>
</dbReference>
<organism evidence="7 8">
    <name type="scientific">Tabrizicola piscis</name>
    <dbReference type="NCBI Taxonomy" id="2494374"/>
    <lineage>
        <taxon>Bacteria</taxon>
        <taxon>Pseudomonadati</taxon>
        <taxon>Pseudomonadota</taxon>
        <taxon>Alphaproteobacteria</taxon>
        <taxon>Rhodobacterales</taxon>
        <taxon>Paracoccaceae</taxon>
        <taxon>Tabrizicola</taxon>
    </lineage>
</organism>
<dbReference type="GO" id="GO:0005507">
    <property type="term" value="F:copper ion binding"/>
    <property type="evidence" value="ECO:0007669"/>
    <property type="project" value="InterPro"/>
</dbReference>
<reference evidence="7 8" key="1">
    <citation type="submission" date="2018-12" db="EMBL/GenBank/DDBJ databases">
        <title>Complete genome sequencing of Tabrizicola sp. K13M18.</title>
        <authorList>
            <person name="Bae J.-W."/>
        </authorList>
    </citation>
    <scope>NUCLEOTIDE SEQUENCE [LARGE SCALE GENOMIC DNA]</scope>
    <source>
        <strain evidence="7 8">K13M18</strain>
    </source>
</reference>
<dbReference type="GO" id="GO:0042773">
    <property type="term" value="P:ATP synthesis coupled electron transport"/>
    <property type="evidence" value="ECO:0007669"/>
    <property type="project" value="TreeGrafter"/>
</dbReference>
<dbReference type="Gene3D" id="2.60.40.420">
    <property type="entry name" value="Cupredoxins - blue copper proteins"/>
    <property type="match status" value="1"/>
</dbReference>
<dbReference type="PROSITE" id="PS50857">
    <property type="entry name" value="COX2_CUA"/>
    <property type="match status" value="1"/>
</dbReference>
<dbReference type="PANTHER" id="PTHR22888:SF9">
    <property type="entry name" value="CYTOCHROME C OXIDASE SUBUNIT 2"/>
    <property type="match status" value="1"/>
</dbReference>
<evidence type="ECO:0000313" key="7">
    <source>
        <dbReference type="EMBL" id="AZL58125.1"/>
    </source>
</evidence>
<dbReference type="InterPro" id="IPR045187">
    <property type="entry name" value="CcO_II"/>
</dbReference>
<dbReference type="Pfam" id="PF00116">
    <property type="entry name" value="COX2"/>
    <property type="match status" value="1"/>
</dbReference>
<dbReference type="Proteomes" id="UP000282002">
    <property type="component" value="Chromosome"/>
</dbReference>
<evidence type="ECO:0000256" key="1">
    <source>
        <dbReference type="ARBA" id="ARBA00004370"/>
    </source>
</evidence>
<comment type="subcellular location">
    <subcellularLocation>
        <location evidence="1">Membrane</location>
    </subcellularLocation>
</comment>
<evidence type="ECO:0000259" key="6">
    <source>
        <dbReference type="PROSITE" id="PS50857"/>
    </source>
</evidence>
<evidence type="ECO:0000313" key="8">
    <source>
        <dbReference type="Proteomes" id="UP000282002"/>
    </source>
</evidence>
<feature type="transmembrane region" description="Helical" evidence="5">
    <location>
        <begin position="111"/>
        <end position="134"/>
    </location>
</feature>
<protein>
    <submittedName>
        <fullName evidence="7">Cytochrome B</fullName>
    </submittedName>
</protein>
<dbReference type="InterPro" id="IPR008972">
    <property type="entry name" value="Cupredoxin"/>
</dbReference>
<evidence type="ECO:0000256" key="3">
    <source>
        <dbReference type="ARBA" id="ARBA00023136"/>
    </source>
</evidence>
<evidence type="ECO:0000256" key="4">
    <source>
        <dbReference type="ARBA" id="ARBA00047816"/>
    </source>
</evidence>
<evidence type="ECO:0000256" key="5">
    <source>
        <dbReference type="SAM" id="Phobius"/>
    </source>
</evidence>
<accession>A0A3S8U3I6</accession>
<dbReference type="EMBL" id="CP034328">
    <property type="protein sequence ID" value="AZL58125.1"/>
    <property type="molecule type" value="Genomic_DNA"/>
</dbReference>
<dbReference type="GO" id="GO:0016020">
    <property type="term" value="C:membrane"/>
    <property type="evidence" value="ECO:0007669"/>
    <property type="project" value="UniProtKB-SubCell"/>
</dbReference>
<keyword evidence="5" id="KW-0812">Transmembrane</keyword>
<feature type="transmembrane region" description="Helical" evidence="5">
    <location>
        <begin position="41"/>
        <end position="64"/>
    </location>
</feature>
<proteinExistence type="inferred from homology"/>
<feature type="transmembrane region" description="Helical" evidence="5">
    <location>
        <begin position="76"/>
        <end position="99"/>
    </location>
</feature>
<dbReference type="GO" id="GO:0004129">
    <property type="term" value="F:cytochrome-c oxidase activity"/>
    <property type="evidence" value="ECO:0007669"/>
    <property type="project" value="UniProtKB-EC"/>
</dbReference>
<dbReference type="SUPFAM" id="SSF49503">
    <property type="entry name" value="Cupredoxins"/>
    <property type="match status" value="1"/>
</dbReference>
<dbReference type="OrthoDB" id="9781261at2"/>
<gene>
    <name evidence="7" type="ORF">EI545_04285</name>
</gene>
<feature type="domain" description="Cytochrome oxidase subunit II copper A binding" evidence="6">
    <location>
        <begin position="145"/>
        <end position="258"/>
    </location>
</feature>
<keyword evidence="5" id="KW-1133">Transmembrane helix</keyword>
<dbReference type="AlphaFoldDB" id="A0A3S8U3I6"/>